<evidence type="ECO:0000313" key="7">
    <source>
        <dbReference type="EMBL" id="KAK1285188.1"/>
    </source>
</evidence>
<name>A0AAV9CA60_ACOCL</name>
<organism evidence="7 8">
    <name type="scientific">Acorus calamus</name>
    <name type="common">Sweet flag</name>
    <dbReference type="NCBI Taxonomy" id="4465"/>
    <lineage>
        <taxon>Eukaryota</taxon>
        <taxon>Viridiplantae</taxon>
        <taxon>Streptophyta</taxon>
        <taxon>Embryophyta</taxon>
        <taxon>Tracheophyta</taxon>
        <taxon>Spermatophyta</taxon>
        <taxon>Magnoliopsida</taxon>
        <taxon>Liliopsida</taxon>
        <taxon>Acoraceae</taxon>
        <taxon>Acorus</taxon>
    </lineage>
</organism>
<keyword evidence="5" id="KW-0460">Magnesium</keyword>
<evidence type="ECO:0000259" key="6">
    <source>
        <dbReference type="Pfam" id="PF03372"/>
    </source>
</evidence>
<gene>
    <name evidence="7" type="ORF">QJS10_CPB20g00065</name>
</gene>
<comment type="caution">
    <text evidence="7">The sequence shown here is derived from an EMBL/GenBank/DDBJ whole genome shotgun (WGS) entry which is preliminary data.</text>
</comment>
<dbReference type="GO" id="GO:0003906">
    <property type="term" value="F:DNA-(apurinic or apyrimidinic site) endonuclease activity"/>
    <property type="evidence" value="ECO:0007669"/>
    <property type="project" value="TreeGrafter"/>
</dbReference>
<sequence>MMIKCLIWNIRGLNDPAKRRAIKDMVLANIVHICCLQETKMVTVDRQTIADLGAGKLDEWAFKEARGAAGGILICWDSSVWQAVDKAVGTYSILVLMEDKRSGSRWCCSCVYGPHEDEEKE</sequence>
<dbReference type="GO" id="GO:0006284">
    <property type="term" value="P:base-excision repair"/>
    <property type="evidence" value="ECO:0007669"/>
    <property type="project" value="TreeGrafter"/>
</dbReference>
<dbReference type="SUPFAM" id="SSF56219">
    <property type="entry name" value="DNase I-like"/>
    <property type="match status" value="1"/>
</dbReference>
<evidence type="ECO:0000256" key="3">
    <source>
        <dbReference type="ARBA" id="ARBA00022723"/>
    </source>
</evidence>
<keyword evidence="4" id="KW-0378">Hydrolase</keyword>
<feature type="domain" description="Endonuclease/exonuclease/phosphatase" evidence="6">
    <location>
        <begin position="8"/>
        <end position="80"/>
    </location>
</feature>
<dbReference type="InterPro" id="IPR004808">
    <property type="entry name" value="AP_endonuc_1"/>
</dbReference>
<dbReference type="GO" id="GO:0008311">
    <property type="term" value="F:double-stranded DNA 3'-5' DNA exonuclease activity"/>
    <property type="evidence" value="ECO:0007669"/>
    <property type="project" value="TreeGrafter"/>
</dbReference>
<proteinExistence type="inferred from homology"/>
<dbReference type="EMBL" id="JAUJYO010000020">
    <property type="protein sequence ID" value="KAK1285188.1"/>
    <property type="molecule type" value="Genomic_DNA"/>
</dbReference>
<evidence type="ECO:0000256" key="2">
    <source>
        <dbReference type="ARBA" id="ARBA00007092"/>
    </source>
</evidence>
<dbReference type="InterPro" id="IPR005135">
    <property type="entry name" value="Endo/exonuclease/phosphatase"/>
</dbReference>
<dbReference type="PANTHER" id="PTHR22748:SF19">
    <property type="entry name" value="ENDONUCLEASE_EXONUCLEASE_PHOSPHATASE DOMAIN-CONTAINING PROTEIN"/>
    <property type="match status" value="1"/>
</dbReference>
<evidence type="ECO:0000313" key="8">
    <source>
        <dbReference type="Proteomes" id="UP001180020"/>
    </source>
</evidence>
<dbReference type="InterPro" id="IPR036691">
    <property type="entry name" value="Endo/exonu/phosph_ase_sf"/>
</dbReference>
<evidence type="ECO:0000256" key="1">
    <source>
        <dbReference type="ARBA" id="ARBA00001946"/>
    </source>
</evidence>
<reference evidence="7" key="2">
    <citation type="submission" date="2023-06" db="EMBL/GenBank/DDBJ databases">
        <authorList>
            <person name="Ma L."/>
            <person name="Liu K.-W."/>
            <person name="Li Z."/>
            <person name="Hsiao Y.-Y."/>
            <person name="Qi Y."/>
            <person name="Fu T."/>
            <person name="Tang G."/>
            <person name="Zhang D."/>
            <person name="Sun W.-H."/>
            <person name="Liu D.-K."/>
            <person name="Li Y."/>
            <person name="Chen G.-Z."/>
            <person name="Liu X.-D."/>
            <person name="Liao X.-Y."/>
            <person name="Jiang Y.-T."/>
            <person name="Yu X."/>
            <person name="Hao Y."/>
            <person name="Huang J."/>
            <person name="Zhao X.-W."/>
            <person name="Ke S."/>
            <person name="Chen Y.-Y."/>
            <person name="Wu W.-L."/>
            <person name="Hsu J.-L."/>
            <person name="Lin Y.-F."/>
            <person name="Huang M.-D."/>
            <person name="Li C.-Y."/>
            <person name="Huang L."/>
            <person name="Wang Z.-W."/>
            <person name="Zhao X."/>
            <person name="Zhong W.-Y."/>
            <person name="Peng D.-H."/>
            <person name="Ahmad S."/>
            <person name="Lan S."/>
            <person name="Zhang J.-S."/>
            <person name="Tsai W.-C."/>
            <person name="Van De Peer Y."/>
            <person name="Liu Z.-J."/>
        </authorList>
    </citation>
    <scope>NUCLEOTIDE SEQUENCE</scope>
    <source>
        <strain evidence="7">CP</strain>
        <tissue evidence="7">Leaves</tissue>
    </source>
</reference>
<dbReference type="GO" id="GO:0008081">
    <property type="term" value="F:phosphoric diester hydrolase activity"/>
    <property type="evidence" value="ECO:0007669"/>
    <property type="project" value="TreeGrafter"/>
</dbReference>
<dbReference type="PANTHER" id="PTHR22748">
    <property type="entry name" value="AP ENDONUCLEASE"/>
    <property type="match status" value="1"/>
</dbReference>
<evidence type="ECO:0000256" key="4">
    <source>
        <dbReference type="ARBA" id="ARBA00022801"/>
    </source>
</evidence>
<keyword evidence="3" id="KW-0479">Metal-binding</keyword>
<dbReference type="Pfam" id="PF03372">
    <property type="entry name" value="Exo_endo_phos"/>
    <property type="match status" value="1"/>
</dbReference>
<reference evidence="7" key="1">
    <citation type="journal article" date="2023" name="Nat. Commun.">
        <title>Diploid and tetraploid genomes of Acorus and the evolution of monocots.</title>
        <authorList>
            <person name="Ma L."/>
            <person name="Liu K.W."/>
            <person name="Li Z."/>
            <person name="Hsiao Y.Y."/>
            <person name="Qi Y."/>
            <person name="Fu T."/>
            <person name="Tang G.D."/>
            <person name="Zhang D."/>
            <person name="Sun W.H."/>
            <person name="Liu D.K."/>
            <person name="Li Y."/>
            <person name="Chen G.Z."/>
            <person name="Liu X.D."/>
            <person name="Liao X.Y."/>
            <person name="Jiang Y.T."/>
            <person name="Yu X."/>
            <person name="Hao Y."/>
            <person name="Huang J."/>
            <person name="Zhao X.W."/>
            <person name="Ke S."/>
            <person name="Chen Y.Y."/>
            <person name="Wu W.L."/>
            <person name="Hsu J.L."/>
            <person name="Lin Y.F."/>
            <person name="Huang M.D."/>
            <person name="Li C.Y."/>
            <person name="Huang L."/>
            <person name="Wang Z.W."/>
            <person name="Zhao X."/>
            <person name="Zhong W.Y."/>
            <person name="Peng D.H."/>
            <person name="Ahmad S."/>
            <person name="Lan S."/>
            <person name="Zhang J.S."/>
            <person name="Tsai W.C."/>
            <person name="Van de Peer Y."/>
            <person name="Liu Z.J."/>
        </authorList>
    </citation>
    <scope>NUCLEOTIDE SEQUENCE</scope>
    <source>
        <strain evidence="7">CP</strain>
    </source>
</reference>
<dbReference type="Proteomes" id="UP001180020">
    <property type="component" value="Unassembled WGS sequence"/>
</dbReference>
<comment type="similarity">
    <text evidence="2">Belongs to the DNA repair enzymes AP/ExoA family.</text>
</comment>
<dbReference type="GO" id="GO:0005634">
    <property type="term" value="C:nucleus"/>
    <property type="evidence" value="ECO:0007669"/>
    <property type="project" value="TreeGrafter"/>
</dbReference>
<accession>A0AAV9CA60</accession>
<evidence type="ECO:0000256" key="5">
    <source>
        <dbReference type="ARBA" id="ARBA00022842"/>
    </source>
</evidence>
<dbReference type="AlphaFoldDB" id="A0AAV9CA60"/>
<keyword evidence="8" id="KW-1185">Reference proteome</keyword>
<dbReference type="Gene3D" id="3.60.10.10">
    <property type="entry name" value="Endonuclease/exonuclease/phosphatase"/>
    <property type="match status" value="1"/>
</dbReference>
<protein>
    <recommendedName>
        <fullName evidence="6">Endonuclease/exonuclease/phosphatase domain-containing protein</fullName>
    </recommendedName>
</protein>
<comment type="cofactor">
    <cofactor evidence="1">
        <name>Mg(2+)</name>
        <dbReference type="ChEBI" id="CHEBI:18420"/>
    </cofactor>
</comment>
<dbReference type="GO" id="GO:0046872">
    <property type="term" value="F:metal ion binding"/>
    <property type="evidence" value="ECO:0007669"/>
    <property type="project" value="UniProtKB-KW"/>
</dbReference>